<keyword evidence="2" id="KW-1185">Reference proteome</keyword>
<sequence length="160" mass="17914">MLMKREFTETLSAGPSAKRAKVESASSLMWSAVSPLAKLQVAFTTVLAHQAKAIDLLQATREWDTARSLLLKTEVTRKYIAKERQRYLVAMNELRSALEPPAPKRPRTKTVRFAPIVTVFPAPDVDRTSPVTEPPSMDELLVIKAVGLRGVPRQNFSELW</sequence>
<reference evidence="1 2" key="1">
    <citation type="journal article" date="2014" name="Genome Biol. Evol.">
        <title>The secreted proteins of Achlya hypogyna and Thraustotheca clavata identify the ancestral oomycete secretome and reveal gene acquisitions by horizontal gene transfer.</title>
        <authorList>
            <person name="Misner I."/>
            <person name="Blouin N."/>
            <person name="Leonard G."/>
            <person name="Richards T.A."/>
            <person name="Lane C.E."/>
        </authorList>
    </citation>
    <scope>NUCLEOTIDE SEQUENCE [LARGE SCALE GENOMIC DNA]</scope>
    <source>
        <strain evidence="1 2">ATCC 48635</strain>
    </source>
</reference>
<comment type="caution">
    <text evidence="1">The sequence shown here is derived from an EMBL/GenBank/DDBJ whole genome shotgun (WGS) entry which is preliminary data.</text>
</comment>
<evidence type="ECO:0000313" key="1">
    <source>
        <dbReference type="EMBL" id="OQR97585.1"/>
    </source>
</evidence>
<gene>
    <name evidence="1" type="ORF">ACHHYP_10158</name>
</gene>
<dbReference type="Proteomes" id="UP000243579">
    <property type="component" value="Unassembled WGS sequence"/>
</dbReference>
<name>A0A1V9ZHW8_ACHHY</name>
<protein>
    <submittedName>
        <fullName evidence="1">Uncharacterized protein</fullName>
    </submittedName>
</protein>
<evidence type="ECO:0000313" key="2">
    <source>
        <dbReference type="Proteomes" id="UP000243579"/>
    </source>
</evidence>
<accession>A0A1V9ZHW8</accession>
<dbReference type="AlphaFoldDB" id="A0A1V9ZHW8"/>
<dbReference type="EMBL" id="JNBR01000100">
    <property type="protein sequence ID" value="OQR97585.1"/>
    <property type="molecule type" value="Genomic_DNA"/>
</dbReference>
<proteinExistence type="predicted"/>
<organism evidence="1 2">
    <name type="scientific">Achlya hypogyna</name>
    <name type="common">Oomycete</name>
    <name type="synonym">Protoachlya hypogyna</name>
    <dbReference type="NCBI Taxonomy" id="1202772"/>
    <lineage>
        <taxon>Eukaryota</taxon>
        <taxon>Sar</taxon>
        <taxon>Stramenopiles</taxon>
        <taxon>Oomycota</taxon>
        <taxon>Saprolegniomycetes</taxon>
        <taxon>Saprolegniales</taxon>
        <taxon>Achlyaceae</taxon>
        <taxon>Achlya</taxon>
    </lineage>
</organism>
<dbReference type="OrthoDB" id="61921at2759"/>